<comment type="caution">
    <text evidence="2">The sequence shown here is derived from an EMBL/GenBank/DDBJ whole genome shotgun (WGS) entry which is preliminary data.</text>
</comment>
<feature type="transmembrane region" description="Helical" evidence="1">
    <location>
        <begin position="20"/>
        <end position="39"/>
    </location>
</feature>
<keyword evidence="1" id="KW-0472">Membrane</keyword>
<sequence>MPGRWLRQPHRIEIDMVKPLALLAAAFILLWAVVLQPVWETSRGVEGPIGGRPSVASRTTRPT</sequence>
<keyword evidence="1" id="KW-0812">Transmembrane</keyword>
<dbReference type="EMBL" id="JABEPP010000007">
    <property type="protein sequence ID" value="NNM74954.1"/>
    <property type="molecule type" value="Genomic_DNA"/>
</dbReference>
<accession>A0A849IAN4</accession>
<name>A0A849IAN4_9HYPH</name>
<gene>
    <name evidence="2" type="ORF">HJG44_21565</name>
</gene>
<reference evidence="2 3" key="1">
    <citation type="submission" date="2020-04" db="EMBL/GenBank/DDBJ databases">
        <title>Enterovirga sp. isolate from soil.</title>
        <authorList>
            <person name="Chea S."/>
            <person name="Kim D.-U."/>
        </authorList>
    </citation>
    <scope>NUCLEOTIDE SEQUENCE [LARGE SCALE GENOMIC DNA]</scope>
    <source>
        <strain evidence="2 3">DB1703</strain>
    </source>
</reference>
<dbReference type="Proteomes" id="UP000564885">
    <property type="component" value="Unassembled WGS sequence"/>
</dbReference>
<evidence type="ECO:0000313" key="3">
    <source>
        <dbReference type="Proteomes" id="UP000564885"/>
    </source>
</evidence>
<evidence type="ECO:0000313" key="2">
    <source>
        <dbReference type="EMBL" id="NNM74954.1"/>
    </source>
</evidence>
<dbReference type="AlphaFoldDB" id="A0A849IAN4"/>
<keyword evidence="3" id="KW-1185">Reference proteome</keyword>
<dbReference type="RefSeq" id="WP_171220465.1">
    <property type="nucleotide sequence ID" value="NZ_JABEPP010000007.1"/>
</dbReference>
<evidence type="ECO:0000256" key="1">
    <source>
        <dbReference type="SAM" id="Phobius"/>
    </source>
</evidence>
<protein>
    <submittedName>
        <fullName evidence="2">Uncharacterized protein</fullName>
    </submittedName>
</protein>
<keyword evidence="1" id="KW-1133">Transmembrane helix</keyword>
<organism evidence="2 3">
    <name type="scientific">Enterovirga aerilata</name>
    <dbReference type="NCBI Taxonomy" id="2730920"/>
    <lineage>
        <taxon>Bacteria</taxon>
        <taxon>Pseudomonadati</taxon>
        <taxon>Pseudomonadota</taxon>
        <taxon>Alphaproteobacteria</taxon>
        <taxon>Hyphomicrobiales</taxon>
        <taxon>Methylobacteriaceae</taxon>
        <taxon>Enterovirga</taxon>
    </lineage>
</organism>
<proteinExistence type="predicted"/>